<accession>D0LM40</accession>
<evidence type="ECO:0008006" key="4">
    <source>
        <dbReference type="Google" id="ProtNLM"/>
    </source>
</evidence>
<dbReference type="InterPro" id="IPR028347">
    <property type="entry name" value="START_dom_prot"/>
</dbReference>
<dbReference type="PIRSF" id="PIRSF039033">
    <property type="entry name" value="START_dom"/>
    <property type="match status" value="1"/>
</dbReference>
<protein>
    <recommendedName>
        <fullName evidence="4">Ribosome association toxin RatA</fullName>
    </recommendedName>
</protein>
<dbReference type="Gene3D" id="3.30.530.20">
    <property type="match status" value="1"/>
</dbReference>
<dbReference type="KEGG" id="hoh:Hoch_2688"/>
<reference evidence="2 3" key="1">
    <citation type="journal article" date="2010" name="Stand. Genomic Sci.">
        <title>Complete genome sequence of Haliangium ochraceum type strain (SMP-2).</title>
        <authorList>
            <consortium name="US DOE Joint Genome Institute (JGI-PGF)"/>
            <person name="Ivanova N."/>
            <person name="Daum C."/>
            <person name="Lang E."/>
            <person name="Abt B."/>
            <person name="Kopitz M."/>
            <person name="Saunders E."/>
            <person name="Lapidus A."/>
            <person name="Lucas S."/>
            <person name="Glavina Del Rio T."/>
            <person name="Nolan M."/>
            <person name="Tice H."/>
            <person name="Copeland A."/>
            <person name="Cheng J.F."/>
            <person name="Chen F."/>
            <person name="Bruce D."/>
            <person name="Goodwin L."/>
            <person name="Pitluck S."/>
            <person name="Mavromatis K."/>
            <person name="Pati A."/>
            <person name="Mikhailova N."/>
            <person name="Chen A."/>
            <person name="Palaniappan K."/>
            <person name="Land M."/>
            <person name="Hauser L."/>
            <person name="Chang Y.J."/>
            <person name="Jeffries C.D."/>
            <person name="Detter J.C."/>
            <person name="Brettin T."/>
            <person name="Rohde M."/>
            <person name="Goker M."/>
            <person name="Bristow J."/>
            <person name="Markowitz V."/>
            <person name="Eisen J.A."/>
            <person name="Hugenholtz P."/>
            <person name="Kyrpides N.C."/>
            <person name="Klenk H.P."/>
        </authorList>
    </citation>
    <scope>NUCLEOTIDE SEQUENCE [LARGE SCALE GENOMIC DNA]</scope>
    <source>
        <strain evidence="3">DSM 14365 / CIP 107738 / JCM 11303 / AJ 13395 / SMP-2</strain>
    </source>
</reference>
<feature type="chain" id="PRO_5003010252" description="Ribosome association toxin RatA" evidence="1">
    <location>
        <begin position="24"/>
        <end position="220"/>
    </location>
</feature>
<evidence type="ECO:0000313" key="3">
    <source>
        <dbReference type="Proteomes" id="UP000001880"/>
    </source>
</evidence>
<dbReference type="HOGENOM" id="CLU_095975_0_0_7"/>
<dbReference type="EMBL" id="CP001804">
    <property type="protein sequence ID" value="ACY15218.1"/>
    <property type="molecule type" value="Genomic_DNA"/>
</dbReference>
<dbReference type="STRING" id="502025.Hoch_2688"/>
<gene>
    <name evidence="2" type="ordered locus">Hoch_2688</name>
</gene>
<dbReference type="eggNOG" id="ENOG5032C0S">
    <property type="taxonomic scope" value="Bacteria"/>
</dbReference>
<name>D0LM40_HALO1</name>
<keyword evidence="1" id="KW-0732">Signal</keyword>
<dbReference type="Proteomes" id="UP000001880">
    <property type="component" value="Chromosome"/>
</dbReference>
<proteinExistence type="predicted"/>
<evidence type="ECO:0000313" key="2">
    <source>
        <dbReference type="EMBL" id="ACY15218.1"/>
    </source>
</evidence>
<organism evidence="2 3">
    <name type="scientific">Haliangium ochraceum (strain DSM 14365 / JCM 11303 / SMP-2)</name>
    <dbReference type="NCBI Taxonomy" id="502025"/>
    <lineage>
        <taxon>Bacteria</taxon>
        <taxon>Pseudomonadati</taxon>
        <taxon>Myxococcota</taxon>
        <taxon>Polyangia</taxon>
        <taxon>Haliangiales</taxon>
        <taxon>Kofleriaceae</taxon>
        <taxon>Haliangium</taxon>
    </lineage>
</organism>
<dbReference type="RefSeq" id="WP_012827826.1">
    <property type="nucleotide sequence ID" value="NC_013440.1"/>
</dbReference>
<keyword evidence="3" id="KW-1185">Reference proteome</keyword>
<feature type="signal peptide" evidence="1">
    <location>
        <begin position="1"/>
        <end position="23"/>
    </location>
</feature>
<evidence type="ECO:0000256" key="1">
    <source>
        <dbReference type="SAM" id="SignalP"/>
    </source>
</evidence>
<dbReference type="SUPFAM" id="SSF55961">
    <property type="entry name" value="Bet v1-like"/>
    <property type="match status" value="1"/>
</dbReference>
<dbReference type="AlphaFoldDB" id="D0LM40"/>
<dbReference type="OrthoDB" id="5734556at2"/>
<dbReference type="InterPro" id="IPR023393">
    <property type="entry name" value="START-like_dom_sf"/>
</dbReference>
<sequence length="220" mass="24370">MTFWFGIGAVALLTCALAAPALAAPWKIQKNTAGISVYSRDVADTGIDEIQGATFVNTSLASLLGVFLDPKSALEMLPNCKQFKVVEVTSPAERITYSVVGAPWPFDDRDTYMHSKVSYDEAKKRIEIRMSGRENYAGTHAGKVRVHDMRGLWRFTEVKPGRVKVVYQIFSDPQVPSEGAVNGQVVDMVHKTLGNLRSMVKRPVYQSFTIDPEMRAAISR</sequence>